<dbReference type="Gene3D" id="3.40.50.150">
    <property type="entry name" value="Vaccinia Virus protein VP39"/>
    <property type="match status" value="1"/>
</dbReference>
<evidence type="ECO:0000313" key="13">
    <source>
        <dbReference type="Proteomes" id="UP000430692"/>
    </source>
</evidence>
<dbReference type="CDD" id="cd02440">
    <property type="entry name" value="AdoMet_MTases"/>
    <property type="match status" value="1"/>
</dbReference>
<evidence type="ECO:0000313" key="12">
    <source>
        <dbReference type="EMBL" id="MXQ55283.1"/>
    </source>
</evidence>
<dbReference type="GO" id="GO:0032259">
    <property type="term" value="P:methylation"/>
    <property type="evidence" value="ECO:0007669"/>
    <property type="project" value="UniProtKB-KW"/>
</dbReference>
<dbReference type="GO" id="GO:0005737">
    <property type="term" value="C:cytoplasm"/>
    <property type="evidence" value="ECO:0007669"/>
    <property type="project" value="UniProtKB-SubCell"/>
</dbReference>
<protein>
    <recommendedName>
        <fullName evidence="4">Protein-L-isoaspartate O-methyltransferase</fullName>
        <ecNumber evidence="3">2.1.1.77</ecNumber>
    </recommendedName>
    <alternativeName>
        <fullName evidence="11">L-isoaspartyl protein carboxyl methyltransferase</fullName>
    </alternativeName>
    <alternativeName>
        <fullName evidence="9">Protein L-isoaspartyl methyltransferase</fullName>
    </alternativeName>
    <alternativeName>
        <fullName evidence="10">Protein-beta-aspartate methyltransferase</fullName>
    </alternativeName>
</protein>
<evidence type="ECO:0000256" key="7">
    <source>
        <dbReference type="ARBA" id="ARBA00022679"/>
    </source>
</evidence>
<comment type="similarity">
    <text evidence="2">Belongs to the methyltransferase superfamily. L-isoaspartyl/D-aspartyl protein methyltransferase family.</text>
</comment>
<dbReference type="SUPFAM" id="SSF53335">
    <property type="entry name" value="S-adenosyl-L-methionine-dependent methyltransferases"/>
    <property type="match status" value="1"/>
</dbReference>
<dbReference type="PANTHER" id="PTHR11579:SF0">
    <property type="entry name" value="PROTEIN-L-ISOASPARTATE(D-ASPARTATE) O-METHYLTRANSFERASE"/>
    <property type="match status" value="1"/>
</dbReference>
<evidence type="ECO:0000256" key="1">
    <source>
        <dbReference type="ARBA" id="ARBA00004496"/>
    </source>
</evidence>
<keyword evidence="6 12" id="KW-0489">Methyltransferase</keyword>
<proteinExistence type="inferred from homology"/>
<evidence type="ECO:0000256" key="3">
    <source>
        <dbReference type="ARBA" id="ARBA00011890"/>
    </source>
</evidence>
<evidence type="ECO:0000256" key="11">
    <source>
        <dbReference type="ARBA" id="ARBA00031350"/>
    </source>
</evidence>
<gene>
    <name evidence="12" type="ORF">GSM42_16490</name>
</gene>
<dbReference type="EC" id="2.1.1.77" evidence="3"/>
<dbReference type="InterPro" id="IPR000682">
    <property type="entry name" value="PCMT"/>
</dbReference>
<dbReference type="Pfam" id="PF01135">
    <property type="entry name" value="PCMT"/>
    <property type="match status" value="1"/>
</dbReference>
<dbReference type="PANTHER" id="PTHR11579">
    <property type="entry name" value="PROTEIN-L-ISOASPARTATE O-METHYLTRANSFERASE"/>
    <property type="match status" value="1"/>
</dbReference>
<sequence length="329" mass="36907">MKVNQAMEFINQDYYMLQENGTLLTQTTKPQAIANNLEMLDVREGQKVLEIGTGSGYSTAILTTLVGTPGKVVSIDIDPILTKRANEKLKDFEWVNCVTSDGRFGYESCAPYDRIIAWTTPDNFPNSWISQVADGGMIVTPFQVMDIVQSTVMVRFKKSKEHLSGDLVSPEGYIPMTSKPVVDFERFGPESQADLVGEGEEPFWVGTDWMKEAEVTEQWTQRFLNINAVSSPYQENGQAIRAYLLATKPKGYTFAFRPMDGDWIGYSTPDGFALVSFRQPNKWIISDETHATVLEKWWSTWASMGKPSYESIQPMLIGNSVKLSLKGGE</sequence>
<evidence type="ECO:0000256" key="9">
    <source>
        <dbReference type="ARBA" id="ARBA00030757"/>
    </source>
</evidence>
<organism evidence="12 13">
    <name type="scientific">Shimazuella alba</name>
    <dbReference type="NCBI Taxonomy" id="2690964"/>
    <lineage>
        <taxon>Bacteria</taxon>
        <taxon>Bacillati</taxon>
        <taxon>Bacillota</taxon>
        <taxon>Bacilli</taxon>
        <taxon>Bacillales</taxon>
        <taxon>Thermoactinomycetaceae</taxon>
        <taxon>Shimazuella</taxon>
    </lineage>
</organism>
<dbReference type="PROSITE" id="PS01279">
    <property type="entry name" value="PCMT"/>
    <property type="match status" value="1"/>
</dbReference>
<evidence type="ECO:0000256" key="2">
    <source>
        <dbReference type="ARBA" id="ARBA00005369"/>
    </source>
</evidence>
<evidence type="ECO:0000256" key="6">
    <source>
        <dbReference type="ARBA" id="ARBA00022603"/>
    </source>
</evidence>
<dbReference type="GO" id="GO:0004719">
    <property type="term" value="F:protein-L-isoaspartate (D-aspartate) O-methyltransferase activity"/>
    <property type="evidence" value="ECO:0007669"/>
    <property type="project" value="UniProtKB-EC"/>
</dbReference>
<comment type="subcellular location">
    <subcellularLocation>
        <location evidence="1">Cytoplasm</location>
    </subcellularLocation>
</comment>
<reference evidence="12 13" key="1">
    <citation type="submission" date="2019-12" db="EMBL/GenBank/DDBJ databases">
        <title>Whole-genome analyses of novel actinobacteria.</title>
        <authorList>
            <person name="Sahin N."/>
            <person name="Saygin H."/>
        </authorList>
    </citation>
    <scope>NUCLEOTIDE SEQUENCE [LARGE SCALE GENOMIC DNA]</scope>
    <source>
        <strain evidence="12 13">KC615</strain>
    </source>
</reference>
<dbReference type="EMBL" id="WUUL01000013">
    <property type="protein sequence ID" value="MXQ55283.1"/>
    <property type="molecule type" value="Genomic_DNA"/>
</dbReference>
<keyword evidence="8" id="KW-0949">S-adenosyl-L-methionine</keyword>
<keyword evidence="5" id="KW-0963">Cytoplasm</keyword>
<evidence type="ECO:0000256" key="4">
    <source>
        <dbReference type="ARBA" id="ARBA00013346"/>
    </source>
</evidence>
<evidence type="ECO:0000256" key="8">
    <source>
        <dbReference type="ARBA" id="ARBA00022691"/>
    </source>
</evidence>
<dbReference type="AlphaFoldDB" id="A0A6I4VWJ6"/>
<keyword evidence="13" id="KW-1185">Reference proteome</keyword>
<comment type="caution">
    <text evidence="12">The sequence shown here is derived from an EMBL/GenBank/DDBJ whole genome shotgun (WGS) entry which is preliminary data.</text>
</comment>
<dbReference type="RefSeq" id="WP_160802635.1">
    <property type="nucleotide sequence ID" value="NZ_WUUL01000013.1"/>
</dbReference>
<evidence type="ECO:0000256" key="5">
    <source>
        <dbReference type="ARBA" id="ARBA00022490"/>
    </source>
</evidence>
<evidence type="ECO:0000256" key="10">
    <source>
        <dbReference type="ARBA" id="ARBA00031323"/>
    </source>
</evidence>
<name>A0A6I4VWJ6_9BACL</name>
<dbReference type="Proteomes" id="UP000430692">
    <property type="component" value="Unassembled WGS sequence"/>
</dbReference>
<keyword evidence="7 12" id="KW-0808">Transferase</keyword>
<accession>A0A6I4VWJ6</accession>
<dbReference type="InterPro" id="IPR029063">
    <property type="entry name" value="SAM-dependent_MTases_sf"/>
</dbReference>